<comment type="caution">
    <text evidence="1">The sequence shown here is derived from an EMBL/GenBank/DDBJ whole genome shotgun (WGS) entry which is preliminary data.</text>
</comment>
<organism evidence="1 2">
    <name type="scientific">Modicella reniformis</name>
    <dbReference type="NCBI Taxonomy" id="1440133"/>
    <lineage>
        <taxon>Eukaryota</taxon>
        <taxon>Fungi</taxon>
        <taxon>Fungi incertae sedis</taxon>
        <taxon>Mucoromycota</taxon>
        <taxon>Mortierellomycotina</taxon>
        <taxon>Mortierellomycetes</taxon>
        <taxon>Mortierellales</taxon>
        <taxon>Mortierellaceae</taxon>
        <taxon>Modicella</taxon>
    </lineage>
</organism>
<dbReference type="OrthoDB" id="10620025at2759"/>
<proteinExistence type="predicted"/>
<gene>
    <name evidence="1" type="ORF">BGZ65_011933</name>
</gene>
<accession>A0A9P6M347</accession>
<protein>
    <submittedName>
        <fullName evidence="1">Uncharacterized protein</fullName>
    </submittedName>
</protein>
<keyword evidence="2" id="KW-1185">Reference proteome</keyword>
<dbReference type="EMBL" id="JAAAHW010006260">
    <property type="protein sequence ID" value="KAF9963771.1"/>
    <property type="molecule type" value="Genomic_DNA"/>
</dbReference>
<dbReference type="AlphaFoldDB" id="A0A9P6M347"/>
<feature type="non-terminal residue" evidence="1">
    <location>
        <position position="1"/>
    </location>
</feature>
<name>A0A9P6M347_9FUNG</name>
<dbReference type="Proteomes" id="UP000749646">
    <property type="component" value="Unassembled WGS sequence"/>
</dbReference>
<sequence length="96" mass="10799">INKIKFIILSDSLKDYATDIVRSLEPPLLVFANRDYSVGFSFGDVNVISTGISQRTVIREIKKDKFEEDKVSGISDFADLLQERGRGARDPQHNAI</sequence>
<reference evidence="1" key="1">
    <citation type="journal article" date="2020" name="Fungal Divers.">
        <title>Resolving the Mortierellaceae phylogeny through synthesis of multi-gene phylogenetics and phylogenomics.</title>
        <authorList>
            <person name="Vandepol N."/>
            <person name="Liber J."/>
            <person name="Desiro A."/>
            <person name="Na H."/>
            <person name="Kennedy M."/>
            <person name="Barry K."/>
            <person name="Grigoriev I.V."/>
            <person name="Miller A.N."/>
            <person name="O'Donnell K."/>
            <person name="Stajich J.E."/>
            <person name="Bonito G."/>
        </authorList>
    </citation>
    <scope>NUCLEOTIDE SEQUENCE</scope>
    <source>
        <strain evidence="1">MES-2147</strain>
    </source>
</reference>
<evidence type="ECO:0000313" key="2">
    <source>
        <dbReference type="Proteomes" id="UP000749646"/>
    </source>
</evidence>
<evidence type="ECO:0000313" key="1">
    <source>
        <dbReference type="EMBL" id="KAF9963771.1"/>
    </source>
</evidence>